<dbReference type="InterPro" id="IPR000834">
    <property type="entry name" value="Peptidase_M14"/>
</dbReference>
<gene>
    <name evidence="4" type="ORF">FBY41_1266</name>
</gene>
<evidence type="ECO:0000256" key="2">
    <source>
        <dbReference type="SAM" id="SignalP"/>
    </source>
</evidence>
<evidence type="ECO:0000259" key="3">
    <source>
        <dbReference type="PROSITE" id="PS52035"/>
    </source>
</evidence>
<keyword evidence="4" id="KW-0121">Carboxypeptidase</keyword>
<name>A0A543I2R0_9MICO</name>
<feature type="domain" description="Peptidase M14" evidence="3">
    <location>
        <begin position="47"/>
        <end position="287"/>
    </location>
</feature>
<evidence type="ECO:0000313" key="4">
    <source>
        <dbReference type="EMBL" id="TQM64884.1"/>
    </source>
</evidence>
<dbReference type="GO" id="GO:0006508">
    <property type="term" value="P:proteolysis"/>
    <property type="evidence" value="ECO:0007669"/>
    <property type="project" value="InterPro"/>
</dbReference>
<dbReference type="SUPFAM" id="SSF53187">
    <property type="entry name" value="Zn-dependent exopeptidases"/>
    <property type="match status" value="1"/>
</dbReference>
<dbReference type="Gene3D" id="3.40.630.10">
    <property type="entry name" value="Zn peptidases"/>
    <property type="match status" value="1"/>
</dbReference>
<comment type="caution">
    <text evidence="1">Lacks conserved residue(s) required for the propagation of feature annotation.</text>
</comment>
<feature type="chain" id="PRO_5021707168" evidence="2">
    <location>
        <begin position="33"/>
        <end position="382"/>
    </location>
</feature>
<keyword evidence="5" id="KW-1185">Reference proteome</keyword>
<sequence length="382" mass="41164">MNPSIRSALTRRAVLAAGVAAVPLLAGRPASAAGTFPDPGPNVPTQATLGYADMIRELRRIERSSRFGVEVTTLRELGITPGVSEAGRDLYVATVGTGAKHVWLQGRIHGNEPYGVDTLLTLLSTVGSSGAAGYRAIREALTLHVIPMYNPDGTELNIRHTVLQDGTERRIDLNRDWAPTAFAAKESVSWYTYWTRVKPAFGLDIHHQGLKTDADGDAVTMSLGISLAPSGPTLPTVLGGLYDRQTRQAQGLVYTSLQRYGFVSVDRYSVGSYEIDILGGVSSAVMVGLNWNGLNPTGHSHPMVFFETSGNTSAGSVGQKARGKAIRQNVIGASELLQGLATGSVWNTDRMIWHEQIPHVDYTGYFSDNNVVITPWPTRPPL</sequence>
<keyword evidence="4" id="KW-0645">Protease</keyword>
<reference evidence="4 5" key="1">
    <citation type="submission" date="2019-06" db="EMBL/GenBank/DDBJ databases">
        <title>Genome sequencing of plant associated microbes to promote plant fitness in Sorghum bicolor and Oryza sativa.</title>
        <authorList>
            <person name="Coleman-Derr D."/>
        </authorList>
    </citation>
    <scope>NUCLEOTIDE SEQUENCE [LARGE SCALE GENOMIC DNA]</scope>
    <source>
        <strain evidence="4 5">KV-663</strain>
    </source>
</reference>
<dbReference type="GO" id="GO:0004181">
    <property type="term" value="F:metallocarboxypeptidase activity"/>
    <property type="evidence" value="ECO:0007669"/>
    <property type="project" value="InterPro"/>
</dbReference>
<dbReference type="OrthoDB" id="3347322at2"/>
<comment type="similarity">
    <text evidence="1">Belongs to the peptidase M14 family.</text>
</comment>
<dbReference type="EMBL" id="VFPM01000001">
    <property type="protein sequence ID" value="TQM64884.1"/>
    <property type="molecule type" value="Genomic_DNA"/>
</dbReference>
<evidence type="ECO:0000256" key="1">
    <source>
        <dbReference type="PROSITE-ProRule" id="PRU01379"/>
    </source>
</evidence>
<dbReference type="PROSITE" id="PS51318">
    <property type="entry name" value="TAT"/>
    <property type="match status" value="1"/>
</dbReference>
<dbReference type="GO" id="GO:0008270">
    <property type="term" value="F:zinc ion binding"/>
    <property type="evidence" value="ECO:0007669"/>
    <property type="project" value="InterPro"/>
</dbReference>
<organism evidence="4 5">
    <name type="scientific">Humibacillus xanthopallidus</name>
    <dbReference type="NCBI Taxonomy" id="412689"/>
    <lineage>
        <taxon>Bacteria</taxon>
        <taxon>Bacillati</taxon>
        <taxon>Actinomycetota</taxon>
        <taxon>Actinomycetes</taxon>
        <taxon>Micrococcales</taxon>
        <taxon>Intrasporangiaceae</taxon>
        <taxon>Humibacillus</taxon>
    </lineage>
</organism>
<comment type="caution">
    <text evidence="4">The sequence shown here is derived from an EMBL/GenBank/DDBJ whole genome shotgun (WGS) entry which is preliminary data.</text>
</comment>
<protein>
    <submittedName>
        <fullName evidence="4">Zinc carboxypeptidase</fullName>
    </submittedName>
</protein>
<dbReference type="Proteomes" id="UP000316747">
    <property type="component" value="Unassembled WGS sequence"/>
</dbReference>
<dbReference type="PROSITE" id="PS52035">
    <property type="entry name" value="PEPTIDASE_M14"/>
    <property type="match status" value="1"/>
</dbReference>
<dbReference type="RefSeq" id="WP_141842461.1">
    <property type="nucleotide sequence ID" value="NZ_VFPM01000001.1"/>
</dbReference>
<dbReference type="InterPro" id="IPR006311">
    <property type="entry name" value="TAT_signal"/>
</dbReference>
<dbReference type="Pfam" id="PF00246">
    <property type="entry name" value="Peptidase_M14"/>
    <property type="match status" value="1"/>
</dbReference>
<keyword evidence="2" id="KW-0732">Signal</keyword>
<accession>A0A543I2R0</accession>
<dbReference type="AlphaFoldDB" id="A0A543I2R0"/>
<feature type="signal peptide" evidence="2">
    <location>
        <begin position="1"/>
        <end position="32"/>
    </location>
</feature>
<proteinExistence type="inferred from homology"/>
<keyword evidence="4" id="KW-0378">Hydrolase</keyword>
<evidence type="ECO:0000313" key="5">
    <source>
        <dbReference type="Proteomes" id="UP000316747"/>
    </source>
</evidence>